<gene>
    <name evidence="3" type="ORF">QBC34DRAFT_486768</name>
</gene>
<keyword evidence="4" id="KW-1185">Reference proteome</keyword>
<dbReference type="Gene3D" id="3.90.1300.10">
    <property type="entry name" value="Amidase signature (AS) domain"/>
    <property type="match status" value="1"/>
</dbReference>
<dbReference type="InterPro" id="IPR023631">
    <property type="entry name" value="Amidase_dom"/>
</dbReference>
<evidence type="ECO:0000313" key="4">
    <source>
        <dbReference type="Proteomes" id="UP001321760"/>
    </source>
</evidence>
<dbReference type="PANTHER" id="PTHR42678:SF34">
    <property type="entry name" value="OS04G0183300 PROTEIN"/>
    <property type="match status" value="1"/>
</dbReference>
<dbReference type="AlphaFoldDB" id="A0AAV9GGW8"/>
<feature type="domain" description="Amidase" evidence="2">
    <location>
        <begin position="40"/>
        <end position="154"/>
    </location>
</feature>
<reference evidence="3" key="1">
    <citation type="journal article" date="2023" name="Mol. Phylogenet. Evol.">
        <title>Genome-scale phylogeny and comparative genomics of the fungal order Sordariales.</title>
        <authorList>
            <person name="Hensen N."/>
            <person name="Bonometti L."/>
            <person name="Westerberg I."/>
            <person name="Brannstrom I.O."/>
            <person name="Guillou S."/>
            <person name="Cros-Aarteil S."/>
            <person name="Calhoun S."/>
            <person name="Haridas S."/>
            <person name="Kuo A."/>
            <person name="Mondo S."/>
            <person name="Pangilinan J."/>
            <person name="Riley R."/>
            <person name="LaButti K."/>
            <person name="Andreopoulos B."/>
            <person name="Lipzen A."/>
            <person name="Chen C."/>
            <person name="Yan M."/>
            <person name="Daum C."/>
            <person name="Ng V."/>
            <person name="Clum A."/>
            <person name="Steindorff A."/>
            <person name="Ohm R.A."/>
            <person name="Martin F."/>
            <person name="Silar P."/>
            <person name="Natvig D.O."/>
            <person name="Lalanne C."/>
            <person name="Gautier V."/>
            <person name="Ament-Velasquez S.L."/>
            <person name="Kruys A."/>
            <person name="Hutchinson M.I."/>
            <person name="Powell A.J."/>
            <person name="Barry K."/>
            <person name="Miller A.N."/>
            <person name="Grigoriev I.V."/>
            <person name="Debuchy R."/>
            <person name="Gladieux P."/>
            <person name="Hiltunen Thoren M."/>
            <person name="Johannesson H."/>
        </authorList>
    </citation>
    <scope>NUCLEOTIDE SEQUENCE</scope>
    <source>
        <strain evidence="3">PSN243</strain>
    </source>
</reference>
<dbReference type="Proteomes" id="UP001321760">
    <property type="component" value="Unassembled WGS sequence"/>
</dbReference>
<comment type="caution">
    <text evidence="3">The sequence shown here is derived from an EMBL/GenBank/DDBJ whole genome shotgun (WGS) entry which is preliminary data.</text>
</comment>
<dbReference type="Pfam" id="PF01425">
    <property type="entry name" value="Amidase"/>
    <property type="match status" value="1"/>
</dbReference>
<name>A0AAV9GGW8_9PEZI</name>
<dbReference type="EMBL" id="MU865956">
    <property type="protein sequence ID" value="KAK4446542.1"/>
    <property type="molecule type" value="Genomic_DNA"/>
</dbReference>
<dbReference type="InterPro" id="IPR036928">
    <property type="entry name" value="AS_sf"/>
</dbReference>
<proteinExistence type="predicted"/>
<evidence type="ECO:0000259" key="2">
    <source>
        <dbReference type="Pfam" id="PF01425"/>
    </source>
</evidence>
<feature type="region of interest" description="Disordered" evidence="1">
    <location>
        <begin position="78"/>
        <end position="99"/>
    </location>
</feature>
<organism evidence="3 4">
    <name type="scientific">Podospora aff. communis PSN243</name>
    <dbReference type="NCBI Taxonomy" id="3040156"/>
    <lineage>
        <taxon>Eukaryota</taxon>
        <taxon>Fungi</taxon>
        <taxon>Dikarya</taxon>
        <taxon>Ascomycota</taxon>
        <taxon>Pezizomycotina</taxon>
        <taxon>Sordariomycetes</taxon>
        <taxon>Sordariomycetidae</taxon>
        <taxon>Sordariales</taxon>
        <taxon>Podosporaceae</taxon>
        <taxon>Podospora</taxon>
    </lineage>
</organism>
<protein>
    <submittedName>
        <fullName evidence="3">Amidase</fullName>
    </submittedName>
</protein>
<reference evidence="3" key="2">
    <citation type="submission" date="2023-05" db="EMBL/GenBank/DDBJ databases">
        <authorList>
            <consortium name="Lawrence Berkeley National Laboratory"/>
            <person name="Steindorff A."/>
            <person name="Hensen N."/>
            <person name="Bonometti L."/>
            <person name="Westerberg I."/>
            <person name="Brannstrom I.O."/>
            <person name="Guillou S."/>
            <person name="Cros-Aarteil S."/>
            <person name="Calhoun S."/>
            <person name="Haridas S."/>
            <person name="Kuo A."/>
            <person name="Mondo S."/>
            <person name="Pangilinan J."/>
            <person name="Riley R."/>
            <person name="Labutti K."/>
            <person name="Andreopoulos B."/>
            <person name="Lipzen A."/>
            <person name="Chen C."/>
            <person name="Yanf M."/>
            <person name="Daum C."/>
            <person name="Ng V."/>
            <person name="Clum A."/>
            <person name="Ohm R."/>
            <person name="Martin F."/>
            <person name="Silar P."/>
            <person name="Natvig D."/>
            <person name="Lalanne C."/>
            <person name="Gautier V."/>
            <person name="Ament-Velasquez S.L."/>
            <person name="Kruys A."/>
            <person name="Hutchinson M.I."/>
            <person name="Powell A.J."/>
            <person name="Barry K."/>
            <person name="Miller A.N."/>
            <person name="Grigoriev I.V."/>
            <person name="Debuchy R."/>
            <person name="Gladieux P."/>
            <person name="Thoren M.H."/>
            <person name="Johannesson H."/>
        </authorList>
    </citation>
    <scope>NUCLEOTIDE SEQUENCE</scope>
    <source>
        <strain evidence="3">PSN243</strain>
    </source>
</reference>
<evidence type="ECO:0000313" key="3">
    <source>
        <dbReference type="EMBL" id="KAK4446542.1"/>
    </source>
</evidence>
<sequence>MGNSLSLDLLTADRLDGGRKAGKLRGPLHGIPIIIKLLGNGSINVGKSNLSEFSNYRRDMLPSGWSAVGGQTQSAYVRGGVDPNDIKDGHSSPSGSSSGSAVAVSASYAPWSIGTETDGSLICPAGRAALYTIKPTIGLVPQAGIVPVSRNFDSADSISFMESLTGSWEDIAVAVLDPETWKFPDSFVKPVSTATEQILRDIRSAYAVIKSKAKSFVENAPFITTDAFDRDHHHNVLKAEHVTEADLKKELEAYLQGLDEAKVRTLQDIIDFNKQYSEKALPPLPAQKLSEGEYERDLKHLTHVSRDLGIDRILKEFNVDVIIGPADSFITSLATGSGYPVAGMPLSYLDFNGRPLGLAALAGKGQDAPHSQGPECMGGNVPPTKTASSTYREITGPAKKVQTAPLFLCDASSIEPQDMAPCDVVSSNYAGNSVFLYHSERHRWFWFGD</sequence>
<dbReference type="PANTHER" id="PTHR42678">
    <property type="entry name" value="AMIDASE"/>
    <property type="match status" value="1"/>
</dbReference>
<dbReference type="SUPFAM" id="SSF75304">
    <property type="entry name" value="Amidase signature (AS) enzymes"/>
    <property type="match status" value="1"/>
</dbReference>
<accession>A0AAV9GGW8</accession>
<evidence type="ECO:0000256" key="1">
    <source>
        <dbReference type="SAM" id="MobiDB-lite"/>
    </source>
</evidence>